<sequence length="478" mass="54836">MPSPTTTKFTSSKQKHQFSSNNFTLRICKTLFPSGLALLLVYLFLFKHSNYPSSKFTSPFQACHSDNSPTNITHLVFGLVSSINSWKARRPYVESWWRPNVTRGYLLLDKPPTQDLLPWPLTSPPLRISEDYSKLEQESKHLAPRMIRMVLALSETLRERDEGVRWYVMGFDDSIFFVDNWVSVLAKYDHSKYLYIGGQAETILSNFFFSFEQGFGGAGIALSYPLAAAMVKDLEGCIRRYPYANSADLITQYCVDEFGVSFTAEKGIHQIDLRGDISGFLSAHPQAPLLSLHHFDYVNPIFPSMDRIQSTDHLMKAAKIDQSRLLQQTICYDRPRNWSFSVSWGYSAHIYEKIYARTLLKRPLETFRPWLEDAKLPMFMFNTRWPCEIPNIFFFESGGKTFRNQILTTYLRSSPLSHPNCTLSGNHFANKISKIQVFSSATKLIDFGRSECCDIVHVDGMDTADVRLRECKDDEIIG</sequence>
<comment type="caution">
    <text evidence="1">The sequence shown here is derived from an EMBL/GenBank/DDBJ whole genome shotgun (WGS) entry which is preliminary data.</text>
</comment>
<dbReference type="EMBL" id="CM045770">
    <property type="protein sequence ID" value="KAI7992984.1"/>
    <property type="molecule type" value="Genomic_DNA"/>
</dbReference>
<organism evidence="1 2">
    <name type="scientific">Camellia lanceoleosa</name>
    <dbReference type="NCBI Taxonomy" id="1840588"/>
    <lineage>
        <taxon>Eukaryota</taxon>
        <taxon>Viridiplantae</taxon>
        <taxon>Streptophyta</taxon>
        <taxon>Embryophyta</taxon>
        <taxon>Tracheophyta</taxon>
        <taxon>Spermatophyta</taxon>
        <taxon>Magnoliopsida</taxon>
        <taxon>eudicotyledons</taxon>
        <taxon>Gunneridae</taxon>
        <taxon>Pentapetalae</taxon>
        <taxon>asterids</taxon>
        <taxon>Ericales</taxon>
        <taxon>Theaceae</taxon>
        <taxon>Camellia</taxon>
    </lineage>
</organism>
<evidence type="ECO:0000313" key="2">
    <source>
        <dbReference type="Proteomes" id="UP001060215"/>
    </source>
</evidence>
<accession>A0ACC0FWP5</accession>
<protein>
    <submittedName>
        <fullName evidence="1">Uncharacterized protein</fullName>
    </submittedName>
</protein>
<reference evidence="1 2" key="1">
    <citation type="journal article" date="2022" name="Plant J.">
        <title>Chromosome-level genome of Camellia lanceoleosa provides a valuable resource for understanding genome evolution and self-incompatibility.</title>
        <authorList>
            <person name="Gong W."/>
            <person name="Xiao S."/>
            <person name="Wang L."/>
            <person name="Liao Z."/>
            <person name="Chang Y."/>
            <person name="Mo W."/>
            <person name="Hu G."/>
            <person name="Li W."/>
            <person name="Zhao G."/>
            <person name="Zhu H."/>
            <person name="Hu X."/>
            <person name="Ji K."/>
            <person name="Xiang X."/>
            <person name="Song Q."/>
            <person name="Yuan D."/>
            <person name="Jin S."/>
            <person name="Zhang L."/>
        </authorList>
    </citation>
    <scope>NUCLEOTIDE SEQUENCE [LARGE SCALE GENOMIC DNA]</scope>
    <source>
        <strain evidence="1">SQ_2022a</strain>
    </source>
</reference>
<keyword evidence="2" id="KW-1185">Reference proteome</keyword>
<evidence type="ECO:0000313" key="1">
    <source>
        <dbReference type="EMBL" id="KAI7992984.1"/>
    </source>
</evidence>
<proteinExistence type="predicted"/>
<dbReference type="Proteomes" id="UP001060215">
    <property type="component" value="Chromosome 13"/>
</dbReference>
<gene>
    <name evidence="1" type="ORF">LOK49_LG12G00728</name>
</gene>
<name>A0ACC0FWP5_9ERIC</name>